<dbReference type="InterPro" id="IPR042175">
    <property type="entry name" value="Cell/Rod_MreC_2"/>
</dbReference>
<name>A0A2N2EA28_9BACT</name>
<evidence type="ECO:0000256" key="1">
    <source>
        <dbReference type="ARBA" id="ARBA00009369"/>
    </source>
</evidence>
<evidence type="ECO:0000256" key="2">
    <source>
        <dbReference type="ARBA" id="ARBA00013855"/>
    </source>
</evidence>
<dbReference type="Gene3D" id="2.40.10.350">
    <property type="entry name" value="Rod shape-determining protein MreC, domain 2"/>
    <property type="match status" value="1"/>
</dbReference>
<dbReference type="NCBIfam" id="TIGR00219">
    <property type="entry name" value="mreC"/>
    <property type="match status" value="1"/>
</dbReference>
<keyword evidence="3 5" id="KW-0133">Cell shape</keyword>
<dbReference type="Gene3D" id="2.40.10.340">
    <property type="entry name" value="Rod shape-determining protein MreC, domain 1"/>
    <property type="match status" value="1"/>
</dbReference>
<evidence type="ECO:0000256" key="5">
    <source>
        <dbReference type="PIRNR" id="PIRNR038471"/>
    </source>
</evidence>
<accession>A0A2N2EA28</accession>
<dbReference type="EMBL" id="PHAI01000002">
    <property type="protein sequence ID" value="PKM91536.1"/>
    <property type="molecule type" value="Genomic_DNA"/>
</dbReference>
<evidence type="ECO:0000256" key="7">
    <source>
        <dbReference type="SAM" id="Phobius"/>
    </source>
</evidence>
<evidence type="ECO:0000256" key="4">
    <source>
        <dbReference type="ARBA" id="ARBA00032089"/>
    </source>
</evidence>
<keyword evidence="7" id="KW-1133">Transmembrane helix</keyword>
<keyword evidence="7" id="KW-0812">Transmembrane</keyword>
<dbReference type="InterPro" id="IPR055342">
    <property type="entry name" value="MreC_beta-barrel_core"/>
</dbReference>
<dbReference type="InterPro" id="IPR042177">
    <property type="entry name" value="Cell/Rod_1"/>
</dbReference>
<evidence type="ECO:0000259" key="8">
    <source>
        <dbReference type="Pfam" id="PF04085"/>
    </source>
</evidence>
<dbReference type="Proteomes" id="UP000233517">
    <property type="component" value="Unassembled WGS sequence"/>
</dbReference>
<feature type="transmembrane region" description="Helical" evidence="7">
    <location>
        <begin position="12"/>
        <end position="31"/>
    </location>
</feature>
<keyword evidence="7" id="KW-0472">Membrane</keyword>
<dbReference type="InterPro" id="IPR007221">
    <property type="entry name" value="MreC"/>
</dbReference>
<sequence>MIKQDKKIYKIILAVFGLLIFLNFIGFLNPINKAIGDGFNFFTTRIRKKSGETLSKNQSKTVLLEKIEELESALSQEKADLSLLSSLKKENEQLRNFFNFFEDNNFNNHLLADIVWQDNLLNFSSTNQNLVINKGEADGVIPGLAVVNEFGILVGKVIEVEQNYSKICLSNNSFCKFAVALNNNGNSSGLAEGDLGLSVVLSFVAQNEDVEVGNIVFTSGLEKNIPKGLYVGQVVNIEKKENDIWQDIVVEPFFDLKNLNEVAIILPD</sequence>
<reference evidence="9 10" key="1">
    <citation type="journal article" date="2017" name="ISME J.">
        <title>Potential for microbial H2 and metal transformations associated with novel bacteria and archaea in deep terrestrial subsurface sediments.</title>
        <authorList>
            <person name="Hernsdorf A.W."/>
            <person name="Amano Y."/>
            <person name="Miyakawa K."/>
            <person name="Ise K."/>
            <person name="Suzuki Y."/>
            <person name="Anantharaman K."/>
            <person name="Probst A."/>
            <person name="Burstein D."/>
            <person name="Thomas B.C."/>
            <person name="Banfield J.F."/>
        </authorList>
    </citation>
    <scope>NUCLEOTIDE SEQUENCE [LARGE SCALE GENOMIC DNA]</scope>
    <source>
        <strain evidence="9">HGW-Falkowbacteria-1</strain>
    </source>
</reference>
<dbReference type="GO" id="GO:0005886">
    <property type="term" value="C:plasma membrane"/>
    <property type="evidence" value="ECO:0007669"/>
    <property type="project" value="TreeGrafter"/>
</dbReference>
<evidence type="ECO:0000313" key="10">
    <source>
        <dbReference type="Proteomes" id="UP000233517"/>
    </source>
</evidence>
<keyword evidence="6" id="KW-0175">Coiled coil</keyword>
<feature type="domain" description="Rod shape-determining protein MreC beta-barrel core" evidence="8">
    <location>
        <begin position="123"/>
        <end position="265"/>
    </location>
</feature>
<feature type="coiled-coil region" evidence="6">
    <location>
        <begin position="60"/>
        <end position="87"/>
    </location>
</feature>
<dbReference type="Pfam" id="PF04085">
    <property type="entry name" value="MreC"/>
    <property type="match status" value="1"/>
</dbReference>
<gene>
    <name evidence="9" type="primary">mreC</name>
    <name evidence="9" type="ORF">CVU82_02995</name>
</gene>
<comment type="similarity">
    <text evidence="1 5">Belongs to the MreC family.</text>
</comment>
<dbReference type="AlphaFoldDB" id="A0A2N2EA28"/>
<dbReference type="PIRSF" id="PIRSF038471">
    <property type="entry name" value="MreC"/>
    <property type="match status" value="1"/>
</dbReference>
<comment type="caution">
    <text evidence="9">The sequence shown here is derived from an EMBL/GenBank/DDBJ whole genome shotgun (WGS) entry which is preliminary data.</text>
</comment>
<proteinExistence type="inferred from homology"/>
<protein>
    <recommendedName>
        <fullName evidence="2 5">Cell shape-determining protein MreC</fullName>
    </recommendedName>
    <alternativeName>
        <fullName evidence="4 5">Cell shape protein MreC</fullName>
    </alternativeName>
</protein>
<dbReference type="GO" id="GO:0008360">
    <property type="term" value="P:regulation of cell shape"/>
    <property type="evidence" value="ECO:0007669"/>
    <property type="project" value="UniProtKB-KW"/>
</dbReference>
<dbReference type="PANTHER" id="PTHR34138:SF1">
    <property type="entry name" value="CELL SHAPE-DETERMINING PROTEIN MREC"/>
    <property type="match status" value="1"/>
</dbReference>
<organism evidence="9 10">
    <name type="scientific">Candidatus Falkowbacteria bacterium HGW-Falkowbacteria-1</name>
    <dbReference type="NCBI Taxonomy" id="2013768"/>
    <lineage>
        <taxon>Bacteria</taxon>
        <taxon>Candidatus Falkowiibacteriota</taxon>
    </lineage>
</organism>
<evidence type="ECO:0000313" key="9">
    <source>
        <dbReference type="EMBL" id="PKM91536.1"/>
    </source>
</evidence>
<evidence type="ECO:0000256" key="3">
    <source>
        <dbReference type="ARBA" id="ARBA00022960"/>
    </source>
</evidence>
<evidence type="ECO:0000256" key="6">
    <source>
        <dbReference type="SAM" id="Coils"/>
    </source>
</evidence>
<dbReference type="PANTHER" id="PTHR34138">
    <property type="entry name" value="CELL SHAPE-DETERMINING PROTEIN MREC"/>
    <property type="match status" value="1"/>
</dbReference>
<comment type="function">
    <text evidence="5">Involved in formation and maintenance of cell shape.</text>
</comment>